<sequence length="496" mass="54281">MENWQIILLIVALYCALVICVGVFTRTKGQNTLQDYFVGNRSLGAFVAFFTYVATFHSSFAFIGAAGQMYSGGIKFFATFTSCVVSPLMIYIIGRPTWYLGQKYNYMTQGELVGDYYESKALRYLVAVVSLVFLIPYLQSQIAAGGIIFETITEGRVSYLVGCVILYAVIISYILLGGFKAVAWTDTIQGVLMIVMVWIAGGVILIRTSGTLSWGGLMQTMATQFPEKVMVPMEYWPTYMTSFISLFGISIYPPSFQRFFAVKNPKTLKWLSVTTPIYLIFFYVPIMMIAFSGVVCMPNLERADQVVPMMLTQYASPVLVGLVMAGALAATMSSTDSQLHSASSIFTIDLYKGMKPEVSDKQALFAGKAFIVVISAAALLLSQFTSALITTIVTIALGGCLQVLPSLIGALYWKGASRQGALSGLVVGVSVVALTQYVPAIRTPLGLSSGFWGLVCNLIVFFVVSSCTTKPSDASIRKFHGYLEEVNRKYDEKEPV</sequence>
<gene>
    <name evidence="15" type="ORF">H8790_08845</name>
</gene>
<dbReference type="CDD" id="cd10322">
    <property type="entry name" value="SLC5sbd"/>
    <property type="match status" value="1"/>
</dbReference>
<feature type="transmembrane region" description="Helical" evidence="14">
    <location>
        <begin position="273"/>
        <end position="294"/>
    </location>
</feature>
<evidence type="ECO:0000256" key="10">
    <source>
        <dbReference type="ARBA" id="ARBA00023136"/>
    </source>
</evidence>
<feature type="transmembrane region" description="Helical" evidence="14">
    <location>
        <begin position="314"/>
        <end position="332"/>
    </location>
</feature>
<evidence type="ECO:0000256" key="3">
    <source>
        <dbReference type="ARBA" id="ARBA00022448"/>
    </source>
</evidence>
<keyword evidence="6" id="KW-0769">Symport</keyword>
<evidence type="ECO:0000256" key="9">
    <source>
        <dbReference type="ARBA" id="ARBA00023065"/>
    </source>
</evidence>
<evidence type="ECO:0000256" key="4">
    <source>
        <dbReference type="ARBA" id="ARBA00022475"/>
    </source>
</evidence>
<feature type="transmembrane region" description="Helical" evidence="14">
    <location>
        <begin position="76"/>
        <end position="100"/>
    </location>
</feature>
<keyword evidence="10 14" id="KW-0472">Membrane</keyword>
<keyword evidence="7 14" id="KW-1133">Transmembrane helix</keyword>
<dbReference type="GO" id="GO:0006814">
    <property type="term" value="P:sodium ion transport"/>
    <property type="evidence" value="ECO:0007669"/>
    <property type="project" value="UniProtKB-KW"/>
</dbReference>
<evidence type="ECO:0000256" key="12">
    <source>
        <dbReference type="ARBA" id="ARBA00033708"/>
    </source>
</evidence>
<dbReference type="InterPro" id="IPR038377">
    <property type="entry name" value="Na/Glc_symporter_sf"/>
</dbReference>
<evidence type="ECO:0000256" key="8">
    <source>
        <dbReference type="ARBA" id="ARBA00023053"/>
    </source>
</evidence>
<dbReference type="InterPro" id="IPR001734">
    <property type="entry name" value="Na/solute_symporter"/>
</dbReference>
<evidence type="ECO:0000256" key="11">
    <source>
        <dbReference type="ARBA" id="ARBA00023201"/>
    </source>
</evidence>
<keyword evidence="5 14" id="KW-0812">Transmembrane</keyword>
<comment type="catalytic activity">
    <reaction evidence="12">
        <text>L-proline(in) + Na(+)(in) = L-proline(out) + Na(+)(out)</text>
        <dbReference type="Rhea" id="RHEA:28967"/>
        <dbReference type="ChEBI" id="CHEBI:29101"/>
        <dbReference type="ChEBI" id="CHEBI:60039"/>
    </reaction>
</comment>
<accession>A0A7G9B205</accession>
<dbReference type="Pfam" id="PF00474">
    <property type="entry name" value="SSF"/>
    <property type="match status" value="1"/>
</dbReference>
<keyword evidence="9" id="KW-0406">Ion transport</keyword>
<keyword evidence="8" id="KW-0915">Sodium</keyword>
<dbReference type="PANTHER" id="PTHR48086">
    <property type="entry name" value="SODIUM/PROLINE SYMPORTER-RELATED"/>
    <property type="match status" value="1"/>
</dbReference>
<name>A0A7G9B205_9FIRM</name>
<feature type="transmembrane region" description="Helical" evidence="14">
    <location>
        <begin position="6"/>
        <end position="25"/>
    </location>
</feature>
<dbReference type="RefSeq" id="WP_187332177.1">
    <property type="nucleotide sequence ID" value="NZ_CP060490.1"/>
</dbReference>
<feature type="transmembrane region" description="Helical" evidence="14">
    <location>
        <begin position="191"/>
        <end position="215"/>
    </location>
</feature>
<evidence type="ECO:0000313" key="16">
    <source>
        <dbReference type="Proteomes" id="UP000515960"/>
    </source>
</evidence>
<proteinExistence type="inferred from homology"/>
<evidence type="ECO:0000256" key="7">
    <source>
        <dbReference type="ARBA" id="ARBA00022989"/>
    </source>
</evidence>
<feature type="transmembrane region" description="Helical" evidence="14">
    <location>
        <begin position="420"/>
        <end position="438"/>
    </location>
</feature>
<keyword evidence="11" id="KW-0739">Sodium transport</keyword>
<feature type="transmembrane region" description="Helical" evidence="14">
    <location>
        <begin position="387"/>
        <end position="413"/>
    </location>
</feature>
<dbReference type="Gene3D" id="1.20.1730.10">
    <property type="entry name" value="Sodium/glucose cotransporter"/>
    <property type="match status" value="1"/>
</dbReference>
<dbReference type="GO" id="GO:0005886">
    <property type="term" value="C:plasma membrane"/>
    <property type="evidence" value="ECO:0007669"/>
    <property type="project" value="UniProtKB-SubCell"/>
</dbReference>
<evidence type="ECO:0000256" key="6">
    <source>
        <dbReference type="ARBA" id="ARBA00022847"/>
    </source>
</evidence>
<evidence type="ECO:0000256" key="13">
    <source>
        <dbReference type="RuleBase" id="RU362091"/>
    </source>
</evidence>
<dbReference type="PANTHER" id="PTHR48086:SF3">
    <property type="entry name" value="SODIUM_PROLINE SYMPORTER"/>
    <property type="match status" value="1"/>
</dbReference>
<feature type="transmembrane region" description="Helical" evidence="14">
    <location>
        <begin position="46"/>
        <end position="70"/>
    </location>
</feature>
<feature type="transmembrane region" description="Helical" evidence="14">
    <location>
        <begin position="363"/>
        <end position="381"/>
    </location>
</feature>
<dbReference type="InterPro" id="IPR050277">
    <property type="entry name" value="Sodium:Solute_Symporter"/>
</dbReference>
<dbReference type="GO" id="GO:0015293">
    <property type="term" value="F:symporter activity"/>
    <property type="evidence" value="ECO:0007669"/>
    <property type="project" value="UniProtKB-KW"/>
</dbReference>
<dbReference type="Proteomes" id="UP000515960">
    <property type="component" value="Chromosome"/>
</dbReference>
<evidence type="ECO:0000256" key="5">
    <source>
        <dbReference type="ARBA" id="ARBA00022692"/>
    </source>
</evidence>
<keyword evidence="4" id="KW-1003">Cell membrane</keyword>
<comment type="subcellular location">
    <subcellularLocation>
        <location evidence="1">Cell membrane</location>
        <topology evidence="1">Multi-pass membrane protein</topology>
    </subcellularLocation>
</comment>
<organism evidence="15 16">
    <name type="scientific">Oscillibacter hominis</name>
    <dbReference type="NCBI Taxonomy" id="2763056"/>
    <lineage>
        <taxon>Bacteria</taxon>
        <taxon>Bacillati</taxon>
        <taxon>Bacillota</taxon>
        <taxon>Clostridia</taxon>
        <taxon>Eubacteriales</taxon>
        <taxon>Oscillospiraceae</taxon>
        <taxon>Oscillibacter</taxon>
    </lineage>
</organism>
<reference evidence="15 16" key="1">
    <citation type="submission" date="2020-08" db="EMBL/GenBank/DDBJ databases">
        <authorList>
            <person name="Liu C."/>
            <person name="Sun Q."/>
        </authorList>
    </citation>
    <scope>NUCLEOTIDE SEQUENCE [LARGE SCALE GENOMIC DNA]</scope>
    <source>
        <strain evidence="15 16">NSJ-62</strain>
    </source>
</reference>
<dbReference type="AlphaFoldDB" id="A0A7G9B205"/>
<feature type="transmembrane region" description="Helical" evidence="14">
    <location>
        <begin position="121"/>
        <end position="139"/>
    </location>
</feature>
<evidence type="ECO:0000256" key="2">
    <source>
        <dbReference type="ARBA" id="ARBA00006434"/>
    </source>
</evidence>
<keyword evidence="16" id="KW-1185">Reference proteome</keyword>
<comment type="similarity">
    <text evidence="2 13">Belongs to the sodium:solute symporter (SSF) (TC 2.A.21) family.</text>
</comment>
<feature type="transmembrane region" description="Helical" evidence="14">
    <location>
        <begin position="235"/>
        <end position="252"/>
    </location>
</feature>
<evidence type="ECO:0000256" key="1">
    <source>
        <dbReference type="ARBA" id="ARBA00004651"/>
    </source>
</evidence>
<feature type="transmembrane region" description="Helical" evidence="14">
    <location>
        <begin position="159"/>
        <end position="179"/>
    </location>
</feature>
<keyword evidence="3" id="KW-0813">Transport</keyword>
<feature type="transmembrane region" description="Helical" evidence="14">
    <location>
        <begin position="450"/>
        <end position="469"/>
    </location>
</feature>
<evidence type="ECO:0000256" key="14">
    <source>
        <dbReference type="SAM" id="Phobius"/>
    </source>
</evidence>
<evidence type="ECO:0000313" key="15">
    <source>
        <dbReference type="EMBL" id="QNL43586.1"/>
    </source>
</evidence>
<dbReference type="KEGG" id="ohi:H8790_08845"/>
<dbReference type="EMBL" id="CP060490">
    <property type="protein sequence ID" value="QNL43586.1"/>
    <property type="molecule type" value="Genomic_DNA"/>
</dbReference>
<dbReference type="PROSITE" id="PS50283">
    <property type="entry name" value="NA_SOLUT_SYMP_3"/>
    <property type="match status" value="1"/>
</dbReference>
<protein>
    <submittedName>
        <fullName evidence="15">Sodium:solute symporter family protein</fullName>
    </submittedName>
</protein>